<dbReference type="InterPro" id="IPR052021">
    <property type="entry name" value="Type-I_RS_S_subunit"/>
</dbReference>
<organism evidence="5 8">
    <name type="scientific">Methanosarcina mazei</name>
    <name type="common">Methanosarcina frisia</name>
    <dbReference type="NCBI Taxonomy" id="2209"/>
    <lineage>
        <taxon>Archaea</taxon>
        <taxon>Methanobacteriati</taxon>
        <taxon>Methanobacteriota</taxon>
        <taxon>Stenosarchaea group</taxon>
        <taxon>Methanomicrobia</taxon>
        <taxon>Methanosarcinales</taxon>
        <taxon>Methanosarcinaceae</taxon>
        <taxon>Methanosarcina</taxon>
    </lineage>
</organism>
<reference evidence="7 8" key="1">
    <citation type="journal article" date="2015" name="ISME J.">
        <title>Genomic and phenotypic differentiation among Methanosarcina mazei populations from Columbia River sediment.</title>
        <authorList>
            <person name="Youngblut N.D."/>
            <person name="Wirth J.S."/>
            <person name="Henriksen J.R."/>
            <person name="Smith M."/>
            <person name="Simon H."/>
            <person name="Metcalf W.W."/>
            <person name="Whitaker R.J."/>
        </authorList>
    </citation>
    <scope>NUCLEOTIDE SEQUENCE [LARGE SCALE GENOMIC DNA]</scope>
    <source>
        <strain evidence="6 7">1.H.M.2.1</strain>
        <strain evidence="5 8">2.F.A.2.4</strain>
    </source>
</reference>
<dbReference type="RefSeq" id="WP_052735036.1">
    <property type="nucleotide sequence ID" value="NZ_JJOS01000011.1"/>
</dbReference>
<comment type="caution">
    <text evidence="5">The sequence shown here is derived from an EMBL/GenBank/DDBJ whole genome shotgun (WGS) entry which is preliminary data.</text>
</comment>
<dbReference type="CDD" id="cd17243">
    <property type="entry name" value="RMtype1_S_AchA6I-TRD2-CR2_like"/>
    <property type="match status" value="1"/>
</dbReference>
<evidence type="ECO:0000259" key="4">
    <source>
        <dbReference type="Pfam" id="PF01420"/>
    </source>
</evidence>
<dbReference type="Proteomes" id="UP000034152">
    <property type="component" value="Unassembled WGS sequence"/>
</dbReference>
<dbReference type="Pfam" id="PF01420">
    <property type="entry name" value="Methylase_S"/>
    <property type="match status" value="2"/>
</dbReference>
<dbReference type="Gene3D" id="1.10.287.1120">
    <property type="entry name" value="Bipartite methylase S protein"/>
    <property type="match status" value="1"/>
</dbReference>
<evidence type="ECO:0000313" key="7">
    <source>
        <dbReference type="Proteomes" id="UP000034152"/>
    </source>
</evidence>
<dbReference type="PATRIC" id="fig|2209.56.peg.2096"/>
<evidence type="ECO:0000256" key="1">
    <source>
        <dbReference type="ARBA" id="ARBA00010923"/>
    </source>
</evidence>
<evidence type="ECO:0000313" key="5">
    <source>
        <dbReference type="EMBL" id="KKG06386.1"/>
    </source>
</evidence>
<accession>A0A0F8BUZ1</accession>
<sequence>MTGEWKEMSLSEVIDLIGGGTPKTSVAEYWNGDIPWLSVADFNTGRKYVFDTEKSITQLGLENSSTKLLQEGDIIISARGTVGVVAMLGCEMAFNQSCYGVRAKEQESDNNYVYYLLKDVVNKLKQISHGGVFDTITRDTFNEIDILLPSLPEQHAIASVLSSLDDKINLLHCENKTLEAIAETLFRQWFVEEADEEWEERNVTELFEIRDGTHDSPKQKEIGKALLTSKHILKDRLDIENAYLISNEDFGNINRRSKVDTNDILFSMIGTIGLIYLEQSSEINYAIKNIGLFKTSQNPEWAYYTFLWLKSSLGQDFIHEHRSGSTQEYISLGSLRSIVFRCPPTKLHREFNEIINLYFNKIKFNNKQIRTLEKLRDTLLPKLMSGEVRVEFAQGDQPDE</sequence>
<dbReference type="InterPro" id="IPR044946">
    <property type="entry name" value="Restrct_endonuc_typeI_TRD_sf"/>
</dbReference>
<dbReference type="InterPro" id="IPR000055">
    <property type="entry name" value="Restrct_endonuc_typeI_TRD"/>
</dbReference>
<gene>
    <name evidence="5" type="ORF">DU47_01215</name>
    <name evidence="6" type="ORF">DU80_09715</name>
</gene>
<dbReference type="PANTHER" id="PTHR30408:SF13">
    <property type="entry name" value="TYPE I RESTRICTION ENZYME HINDI SPECIFICITY SUBUNIT"/>
    <property type="match status" value="1"/>
</dbReference>
<protein>
    <recommendedName>
        <fullName evidence="4">Type I restriction modification DNA specificity domain-containing protein</fullName>
    </recommendedName>
</protein>
<keyword evidence="8" id="KW-1185">Reference proteome</keyword>
<dbReference type="Gene3D" id="3.90.220.20">
    <property type="entry name" value="DNA methylase specificity domains"/>
    <property type="match status" value="2"/>
</dbReference>
<comment type="similarity">
    <text evidence="1">Belongs to the type-I restriction system S methylase family.</text>
</comment>
<dbReference type="Proteomes" id="UP000034578">
    <property type="component" value="Unassembled WGS sequence"/>
</dbReference>
<evidence type="ECO:0000256" key="2">
    <source>
        <dbReference type="ARBA" id="ARBA00022747"/>
    </source>
</evidence>
<dbReference type="EMBL" id="JJOS01000011">
    <property type="protein sequence ID" value="KKG06386.1"/>
    <property type="molecule type" value="Genomic_DNA"/>
</dbReference>
<dbReference type="EMBL" id="JJQU01000202">
    <property type="protein sequence ID" value="KKH81882.1"/>
    <property type="molecule type" value="Genomic_DNA"/>
</dbReference>
<evidence type="ECO:0000313" key="8">
    <source>
        <dbReference type="Proteomes" id="UP000034578"/>
    </source>
</evidence>
<evidence type="ECO:0000313" key="6">
    <source>
        <dbReference type="EMBL" id="KKH81882.1"/>
    </source>
</evidence>
<dbReference type="AlphaFoldDB" id="A0A0F8BUZ1"/>
<dbReference type="GO" id="GO:0009307">
    <property type="term" value="P:DNA restriction-modification system"/>
    <property type="evidence" value="ECO:0007669"/>
    <property type="project" value="UniProtKB-KW"/>
</dbReference>
<evidence type="ECO:0000256" key="3">
    <source>
        <dbReference type="ARBA" id="ARBA00023125"/>
    </source>
</evidence>
<feature type="domain" description="Type I restriction modification DNA specificity" evidence="4">
    <location>
        <begin position="196"/>
        <end position="373"/>
    </location>
</feature>
<dbReference type="PANTHER" id="PTHR30408">
    <property type="entry name" value="TYPE-1 RESTRICTION ENZYME ECOKI SPECIFICITY PROTEIN"/>
    <property type="match status" value="1"/>
</dbReference>
<proteinExistence type="inferred from homology"/>
<keyword evidence="2" id="KW-0680">Restriction system</keyword>
<dbReference type="SUPFAM" id="SSF116734">
    <property type="entry name" value="DNA methylase specificity domain"/>
    <property type="match status" value="2"/>
</dbReference>
<keyword evidence="3" id="KW-0238">DNA-binding</keyword>
<feature type="domain" description="Type I restriction modification DNA specificity" evidence="4">
    <location>
        <begin position="4"/>
        <end position="179"/>
    </location>
</feature>
<dbReference type="GO" id="GO:0003677">
    <property type="term" value="F:DNA binding"/>
    <property type="evidence" value="ECO:0007669"/>
    <property type="project" value="UniProtKB-KW"/>
</dbReference>
<name>A0A0F8BUZ1_METMZ</name>